<feature type="domain" description="Protein FecR C-terminal" evidence="3">
    <location>
        <begin position="322"/>
        <end position="389"/>
    </location>
</feature>
<dbReference type="Proteomes" id="UP000239711">
    <property type="component" value="Unassembled WGS sequence"/>
</dbReference>
<dbReference type="EMBL" id="PVBQ01000020">
    <property type="protein sequence ID" value="PRD45501.1"/>
    <property type="molecule type" value="Genomic_DNA"/>
</dbReference>
<name>A0A2S9IY93_9SPHI</name>
<evidence type="ECO:0000259" key="3">
    <source>
        <dbReference type="Pfam" id="PF16344"/>
    </source>
</evidence>
<reference evidence="4 5" key="1">
    <citation type="submission" date="2018-02" db="EMBL/GenBank/DDBJ databases">
        <title>The draft genome of Sphingobacterium sp. 5JN-11.</title>
        <authorList>
            <person name="Liu L."/>
            <person name="Li L."/>
            <person name="Liang L."/>
            <person name="Zhang X."/>
            <person name="Wang T."/>
        </authorList>
    </citation>
    <scope>NUCLEOTIDE SEQUENCE [LARGE SCALE GENOMIC DNA]</scope>
    <source>
        <strain evidence="4 5">5JN-11</strain>
    </source>
</reference>
<keyword evidence="5" id="KW-1185">Reference proteome</keyword>
<dbReference type="Gene3D" id="3.55.50.30">
    <property type="match status" value="1"/>
</dbReference>
<keyword evidence="1" id="KW-0812">Transmembrane</keyword>
<accession>A0A2S9IY93</accession>
<evidence type="ECO:0000313" key="5">
    <source>
        <dbReference type="Proteomes" id="UP000239711"/>
    </source>
</evidence>
<organism evidence="4 5">
    <name type="scientific">Sphingobacterium haloxyli</name>
    <dbReference type="NCBI Taxonomy" id="2100533"/>
    <lineage>
        <taxon>Bacteria</taxon>
        <taxon>Pseudomonadati</taxon>
        <taxon>Bacteroidota</taxon>
        <taxon>Sphingobacteriia</taxon>
        <taxon>Sphingobacteriales</taxon>
        <taxon>Sphingobacteriaceae</taxon>
        <taxon>Sphingobacterium</taxon>
    </lineage>
</organism>
<dbReference type="RefSeq" id="WP_105718425.1">
    <property type="nucleotide sequence ID" value="NZ_PVBQ01000020.1"/>
</dbReference>
<protein>
    <submittedName>
        <fullName evidence="4">Anti-sigma factor</fullName>
    </submittedName>
</protein>
<evidence type="ECO:0000313" key="4">
    <source>
        <dbReference type="EMBL" id="PRD45501.1"/>
    </source>
</evidence>
<dbReference type="GO" id="GO:0016989">
    <property type="term" value="F:sigma factor antagonist activity"/>
    <property type="evidence" value="ECO:0007669"/>
    <property type="project" value="TreeGrafter"/>
</dbReference>
<feature type="domain" description="FecR protein" evidence="2">
    <location>
        <begin position="186"/>
        <end position="281"/>
    </location>
</feature>
<feature type="transmembrane region" description="Helical" evidence="1">
    <location>
        <begin position="96"/>
        <end position="116"/>
    </location>
</feature>
<dbReference type="PANTHER" id="PTHR30273:SF2">
    <property type="entry name" value="PROTEIN FECR"/>
    <property type="match status" value="1"/>
</dbReference>
<dbReference type="Pfam" id="PF04773">
    <property type="entry name" value="FecR"/>
    <property type="match status" value="1"/>
</dbReference>
<dbReference type="Pfam" id="PF16344">
    <property type="entry name" value="FecR_C"/>
    <property type="match status" value="1"/>
</dbReference>
<dbReference type="InterPro" id="IPR012373">
    <property type="entry name" value="Ferrdict_sens_TM"/>
</dbReference>
<dbReference type="FunFam" id="2.60.120.1440:FF:000001">
    <property type="entry name" value="Putative anti-sigma factor"/>
    <property type="match status" value="1"/>
</dbReference>
<dbReference type="InterPro" id="IPR032508">
    <property type="entry name" value="FecR_C"/>
</dbReference>
<gene>
    <name evidence="4" type="ORF">C5745_18090</name>
</gene>
<dbReference type="Gene3D" id="2.60.120.1440">
    <property type="match status" value="1"/>
</dbReference>
<dbReference type="InterPro" id="IPR006860">
    <property type="entry name" value="FecR"/>
</dbReference>
<sequence>MQRIDDIVNLLKDYLAGDLDTQRRAELERLFTEYPQLKEIVEELDSEEELREALYAYEELYTPAFKEREERVLNRVLSQIDQQPPIRRTRLLSRRFAIYSAAAAIAVLVLFAAILWKQKVVQPNTTEEIVSTFMPGGNKALLTLSTGQEVNLSDAYAGIVVDDQIGYEDGSALFDEDSMEEHMTLTLSTPRGGQYQVTLSDGTKVWLNAESKLHYPYRFAGDARQVELEGEAYFEVAHRDNAPFIVTTSKEKVEVLGTHFNINSYRTDMNSTVALLEGKVKVSLTDKVSAVLKPGQQSLVHNGRMEVQAIDLDESVAWKNGEFMFNNETLENVAKKIARWYDLEIEVSPKLNDIKIWGSVSRYDSFKQVLKLIKMTDESIRLEVEERRVKFVR</sequence>
<dbReference type="PANTHER" id="PTHR30273">
    <property type="entry name" value="PERIPLASMIC SIGNAL SENSOR AND SIGMA FACTOR ACTIVATOR FECR-RELATED"/>
    <property type="match status" value="1"/>
</dbReference>
<keyword evidence="1" id="KW-1133">Transmembrane helix</keyword>
<dbReference type="OrthoDB" id="695923at2"/>
<proteinExistence type="predicted"/>
<evidence type="ECO:0000256" key="1">
    <source>
        <dbReference type="SAM" id="Phobius"/>
    </source>
</evidence>
<dbReference type="AlphaFoldDB" id="A0A2S9IY93"/>
<evidence type="ECO:0000259" key="2">
    <source>
        <dbReference type="Pfam" id="PF04773"/>
    </source>
</evidence>
<comment type="caution">
    <text evidence="4">The sequence shown here is derived from an EMBL/GenBank/DDBJ whole genome shotgun (WGS) entry which is preliminary data.</text>
</comment>
<keyword evidence="1" id="KW-0472">Membrane</keyword>